<evidence type="ECO:0000313" key="5">
    <source>
        <dbReference type="EMBL" id="AOZ52255.1"/>
    </source>
</evidence>
<dbReference type="STRING" id="1108595.BKX93_21125"/>
<dbReference type="RefSeq" id="WP_046158200.1">
    <property type="nucleotide sequence ID" value="NZ_CP017707.1"/>
</dbReference>
<gene>
    <name evidence="5" type="ORF">BKX93_21125</name>
</gene>
<comment type="subcellular location">
    <subcellularLocation>
        <location evidence="1">Membrane</location>
    </subcellularLocation>
</comment>
<proteinExistence type="predicted"/>
<dbReference type="Gene3D" id="1.20.120.550">
    <property type="entry name" value="Membrane associated eicosanoid/glutathione metabolism-like domain"/>
    <property type="match status" value="1"/>
</dbReference>
<protein>
    <submittedName>
        <fullName evidence="5">Uncharacterized protein</fullName>
    </submittedName>
</protein>
<dbReference type="PANTHER" id="PTHR35371">
    <property type="entry name" value="INNER MEMBRANE PROTEIN"/>
    <property type="match status" value="1"/>
</dbReference>
<accession>A0A1D9LLW1</accession>
<evidence type="ECO:0000256" key="1">
    <source>
        <dbReference type="ARBA" id="ARBA00004370"/>
    </source>
</evidence>
<keyword evidence="3" id="KW-1133">Transmembrane helix</keyword>
<keyword evidence="2" id="KW-0812">Transmembrane</keyword>
<reference evidence="5 6" key="1">
    <citation type="submission" date="2016-10" db="EMBL/GenBank/DDBJ databases">
        <title>Chromobacterium muskegensis sp. nov., an insecticidal bacterium isolated from Sphagnum bogs.</title>
        <authorList>
            <person name="Sparks M.E."/>
            <person name="Blackburn M.B."/>
            <person name="Gundersen-Rindal D.E."/>
            <person name="Mitchell A."/>
            <person name="Farrar R."/>
            <person name="Kuhar D."/>
        </authorList>
    </citation>
    <scope>NUCLEOTIDE SEQUENCE [LARGE SCALE GENOMIC DNA]</scope>
    <source>
        <strain evidence="5 6">21-1</strain>
    </source>
</reference>
<dbReference type="KEGG" id="cvc:BKX93_21125"/>
<dbReference type="EMBL" id="CP017707">
    <property type="protein sequence ID" value="AOZ52255.1"/>
    <property type="molecule type" value="Genomic_DNA"/>
</dbReference>
<dbReference type="InterPro" id="IPR023352">
    <property type="entry name" value="MAPEG-like_dom_sf"/>
</dbReference>
<evidence type="ECO:0000256" key="2">
    <source>
        <dbReference type="ARBA" id="ARBA00022692"/>
    </source>
</evidence>
<keyword evidence="4" id="KW-0472">Membrane</keyword>
<evidence type="ECO:0000256" key="3">
    <source>
        <dbReference type="ARBA" id="ARBA00022989"/>
    </source>
</evidence>
<dbReference type="Proteomes" id="UP000178776">
    <property type="component" value="Chromosome"/>
</dbReference>
<dbReference type="GO" id="GO:0016020">
    <property type="term" value="C:membrane"/>
    <property type="evidence" value="ECO:0007669"/>
    <property type="project" value="UniProtKB-SubCell"/>
</dbReference>
<dbReference type="GeneID" id="68843702"/>
<name>A0A1D9LLW1_9NEIS</name>
<dbReference type="SUPFAM" id="SSF161084">
    <property type="entry name" value="MAPEG domain-like"/>
    <property type="match status" value="1"/>
</dbReference>
<dbReference type="AlphaFoldDB" id="A0A1D9LLW1"/>
<sequence length="128" mass="13930">MPFVLWSLLLAAVLPLIWAGVAKAGVRYDNHRPREWAAQLAGRRQRANWAQQNAWEALPTYLAAVTAAWLMKVPVAEMNAAAAVFALARVGHGLLYVADQAALRSLAWLIGLLAVLYLFLRAGGVIAL</sequence>
<dbReference type="InterPro" id="IPR001129">
    <property type="entry name" value="Membr-assoc_MAPEG"/>
</dbReference>
<evidence type="ECO:0000256" key="4">
    <source>
        <dbReference type="ARBA" id="ARBA00023136"/>
    </source>
</evidence>
<evidence type="ECO:0000313" key="6">
    <source>
        <dbReference type="Proteomes" id="UP000178776"/>
    </source>
</evidence>
<organism evidence="5 6">
    <name type="scientific">Chromobacterium vaccinii</name>
    <dbReference type="NCBI Taxonomy" id="1108595"/>
    <lineage>
        <taxon>Bacteria</taxon>
        <taxon>Pseudomonadati</taxon>
        <taxon>Pseudomonadota</taxon>
        <taxon>Betaproteobacteria</taxon>
        <taxon>Neisseriales</taxon>
        <taxon>Chromobacteriaceae</taxon>
        <taxon>Chromobacterium</taxon>
    </lineage>
</organism>
<dbReference type="Pfam" id="PF01124">
    <property type="entry name" value="MAPEG"/>
    <property type="match status" value="1"/>
</dbReference>
<dbReference type="PANTHER" id="PTHR35371:SF1">
    <property type="entry name" value="BLR7753 PROTEIN"/>
    <property type="match status" value="1"/>
</dbReference>